<gene>
    <name evidence="2" type="ORF">EAH80_27785</name>
</gene>
<evidence type="ECO:0000256" key="1">
    <source>
        <dbReference type="SAM" id="Phobius"/>
    </source>
</evidence>
<protein>
    <submittedName>
        <fullName evidence="2">Uncharacterized protein</fullName>
    </submittedName>
</protein>
<dbReference type="Proteomes" id="UP000320095">
    <property type="component" value="Unassembled WGS sequence"/>
</dbReference>
<keyword evidence="1" id="KW-0472">Membrane</keyword>
<keyword evidence="3" id="KW-1185">Reference proteome</keyword>
<evidence type="ECO:0000313" key="3">
    <source>
        <dbReference type="Proteomes" id="UP000320095"/>
    </source>
</evidence>
<feature type="transmembrane region" description="Helical" evidence="1">
    <location>
        <begin position="12"/>
        <end position="31"/>
    </location>
</feature>
<comment type="caution">
    <text evidence="2">The sequence shown here is derived from an EMBL/GenBank/DDBJ whole genome shotgun (WGS) entry which is preliminary data.</text>
</comment>
<reference evidence="2 3" key="1">
    <citation type="journal article" date="2019" name="Environ. Microbiol.">
        <title>Species interactions and distinct microbial communities in high Arctic permafrost affected cryosols are associated with the CH4 and CO2 gas fluxes.</title>
        <authorList>
            <person name="Altshuler I."/>
            <person name="Hamel J."/>
            <person name="Turney S."/>
            <person name="Magnuson E."/>
            <person name="Levesque R."/>
            <person name="Greer C."/>
            <person name="Whyte L.G."/>
        </authorList>
    </citation>
    <scope>NUCLEOTIDE SEQUENCE [LARGE SCALE GENOMIC DNA]</scope>
    <source>
        <strain evidence="2 3">S5.20</strain>
    </source>
</reference>
<name>A0A502DVG8_9MYCO</name>
<dbReference type="RefSeq" id="WP_140698747.1">
    <property type="nucleotide sequence ID" value="NZ_RCZG01000019.1"/>
</dbReference>
<proteinExistence type="predicted"/>
<dbReference type="EMBL" id="RCZG01000019">
    <property type="protein sequence ID" value="TPG28226.1"/>
    <property type="molecule type" value="Genomic_DNA"/>
</dbReference>
<accession>A0A502DVG8</accession>
<dbReference type="AlphaFoldDB" id="A0A502DVG8"/>
<keyword evidence="1" id="KW-1133">Transmembrane helix</keyword>
<evidence type="ECO:0000313" key="2">
    <source>
        <dbReference type="EMBL" id="TPG28226.1"/>
    </source>
</evidence>
<organism evidence="2 3">
    <name type="scientific">Mycolicibacterium hodleri</name>
    <dbReference type="NCBI Taxonomy" id="49897"/>
    <lineage>
        <taxon>Bacteria</taxon>
        <taxon>Bacillati</taxon>
        <taxon>Actinomycetota</taxon>
        <taxon>Actinomycetes</taxon>
        <taxon>Mycobacteriales</taxon>
        <taxon>Mycobacteriaceae</taxon>
        <taxon>Mycolicibacterium</taxon>
    </lineage>
</organism>
<sequence length="73" mass="7138">MERTDRRKAQAAIIGGTALLAMGIIGGAAGGPGDGKTALVSGGSMQTGETTTLTYTGTIAPVKAVPSVKATPH</sequence>
<keyword evidence="1" id="KW-0812">Transmembrane</keyword>